<dbReference type="EMBL" id="JAHHGZ010000047">
    <property type="protein sequence ID" value="MBW4671540.1"/>
    <property type="molecule type" value="Genomic_DNA"/>
</dbReference>
<comment type="caution">
    <text evidence="3">The sequence shown here is derived from an EMBL/GenBank/DDBJ whole genome shotgun (WGS) entry which is preliminary data.</text>
</comment>
<dbReference type="InterPro" id="IPR029068">
    <property type="entry name" value="Glyas_Bleomycin-R_OHBP_Dase"/>
</dbReference>
<feature type="domain" description="VOC" evidence="2">
    <location>
        <begin position="5"/>
        <end position="128"/>
    </location>
</feature>
<reference evidence="3" key="2">
    <citation type="journal article" date="2022" name="Microbiol. Resour. Announc.">
        <title>Metagenome Sequencing to Explore Phylogenomics of Terrestrial Cyanobacteria.</title>
        <authorList>
            <person name="Ward R.D."/>
            <person name="Stajich J.E."/>
            <person name="Johansen J.R."/>
            <person name="Huntemann M."/>
            <person name="Clum A."/>
            <person name="Foster B."/>
            <person name="Foster B."/>
            <person name="Roux S."/>
            <person name="Palaniappan K."/>
            <person name="Varghese N."/>
            <person name="Mukherjee S."/>
            <person name="Reddy T.B.K."/>
            <person name="Daum C."/>
            <person name="Copeland A."/>
            <person name="Chen I.A."/>
            <person name="Ivanova N.N."/>
            <person name="Kyrpides N.C."/>
            <person name="Shapiro N."/>
            <person name="Eloe-Fadrosh E.A."/>
            <person name="Pietrasiak N."/>
        </authorList>
    </citation>
    <scope>NUCLEOTIDE SEQUENCE</scope>
    <source>
        <strain evidence="3">GSE-NOS-MK-12-04C</strain>
    </source>
</reference>
<dbReference type="SUPFAM" id="SSF54593">
    <property type="entry name" value="Glyoxalase/Bleomycin resistance protein/Dihydroxybiphenyl dioxygenase"/>
    <property type="match status" value="1"/>
</dbReference>
<accession>A0A951QSW6</accession>
<evidence type="ECO:0000313" key="4">
    <source>
        <dbReference type="Proteomes" id="UP000729701"/>
    </source>
</evidence>
<dbReference type="PROSITE" id="PS51819">
    <property type="entry name" value="VOC"/>
    <property type="match status" value="1"/>
</dbReference>
<dbReference type="GO" id="GO:0046872">
    <property type="term" value="F:metal ion binding"/>
    <property type="evidence" value="ECO:0007669"/>
    <property type="project" value="UniProtKB-KW"/>
</dbReference>
<evidence type="ECO:0000259" key="2">
    <source>
        <dbReference type="PROSITE" id="PS51819"/>
    </source>
</evidence>
<reference evidence="3" key="1">
    <citation type="submission" date="2021-05" db="EMBL/GenBank/DDBJ databases">
        <authorList>
            <person name="Pietrasiak N."/>
            <person name="Ward R."/>
            <person name="Stajich J.E."/>
            <person name="Kurbessoian T."/>
        </authorList>
    </citation>
    <scope>NUCLEOTIDE SEQUENCE</scope>
    <source>
        <strain evidence="3">GSE-NOS-MK-12-04C</strain>
    </source>
</reference>
<proteinExistence type="predicted"/>
<dbReference type="Gene3D" id="3.10.180.10">
    <property type="entry name" value="2,3-Dihydroxybiphenyl 1,2-Dioxygenase, domain 1"/>
    <property type="match status" value="1"/>
</dbReference>
<sequence length="130" mass="15130">MKINGIHHVAIICSNYERSKYFYTEVLGFSIIQETFRIQRNSYKLDLKVGDNHQIELFSFPNPPERVSKPEACGLRHLAFEVDDIEQSVSYLKSQGVEVEDIRIDEITGKKFTFFQDPDALPLEIYEMLP</sequence>
<gene>
    <name evidence="3" type="ORF">KME60_29970</name>
</gene>
<name>A0A951QSW6_9CYAN</name>
<dbReference type="InterPro" id="IPR051332">
    <property type="entry name" value="Fosfomycin_Res_Enzymes"/>
</dbReference>
<dbReference type="InterPro" id="IPR004360">
    <property type="entry name" value="Glyas_Fos-R_dOase_dom"/>
</dbReference>
<dbReference type="PANTHER" id="PTHR36113">
    <property type="entry name" value="LYASE, PUTATIVE-RELATED-RELATED"/>
    <property type="match status" value="1"/>
</dbReference>
<dbReference type="CDD" id="cd08352">
    <property type="entry name" value="VOC_Bs_YwkD_like"/>
    <property type="match status" value="1"/>
</dbReference>
<dbReference type="Pfam" id="PF00903">
    <property type="entry name" value="Glyoxalase"/>
    <property type="match status" value="1"/>
</dbReference>
<dbReference type="NCBIfam" id="NF008551">
    <property type="entry name" value="PRK11478.1"/>
    <property type="match status" value="1"/>
</dbReference>
<evidence type="ECO:0000256" key="1">
    <source>
        <dbReference type="ARBA" id="ARBA00022723"/>
    </source>
</evidence>
<organism evidence="3 4">
    <name type="scientific">Cyanomargarita calcarea GSE-NOS-MK-12-04C</name>
    <dbReference type="NCBI Taxonomy" id="2839659"/>
    <lineage>
        <taxon>Bacteria</taxon>
        <taxon>Bacillati</taxon>
        <taxon>Cyanobacteriota</taxon>
        <taxon>Cyanophyceae</taxon>
        <taxon>Nostocales</taxon>
        <taxon>Cyanomargaritaceae</taxon>
        <taxon>Cyanomargarita</taxon>
    </lineage>
</organism>
<dbReference type="AlphaFoldDB" id="A0A951QSW6"/>
<evidence type="ECO:0000313" key="3">
    <source>
        <dbReference type="EMBL" id="MBW4671540.1"/>
    </source>
</evidence>
<dbReference type="InterPro" id="IPR037478">
    <property type="entry name" value="YwkD-like_dom"/>
</dbReference>
<dbReference type="InterPro" id="IPR037523">
    <property type="entry name" value="VOC_core"/>
</dbReference>
<protein>
    <submittedName>
        <fullName evidence="3">VOC family protein</fullName>
    </submittedName>
</protein>
<dbReference type="PANTHER" id="PTHR36113:SF6">
    <property type="entry name" value="FOSFOMYCIN RESISTANCE PROTEIN FOSX"/>
    <property type="match status" value="1"/>
</dbReference>
<keyword evidence="1" id="KW-0479">Metal-binding</keyword>
<dbReference type="Proteomes" id="UP000729701">
    <property type="component" value="Unassembled WGS sequence"/>
</dbReference>